<feature type="region of interest" description="Disordered" evidence="5">
    <location>
        <begin position="481"/>
        <end position="509"/>
    </location>
</feature>
<evidence type="ECO:0000259" key="6">
    <source>
        <dbReference type="Pfam" id="PF13086"/>
    </source>
</evidence>
<evidence type="ECO:0000256" key="5">
    <source>
        <dbReference type="SAM" id="MobiDB-lite"/>
    </source>
</evidence>
<dbReference type="SUPFAM" id="SSF52540">
    <property type="entry name" value="P-loop containing nucleoside triphosphate hydrolases"/>
    <property type="match status" value="1"/>
</dbReference>
<dbReference type="Proteomes" id="UP001054252">
    <property type="component" value="Unassembled WGS sequence"/>
</dbReference>
<dbReference type="GO" id="GO:0004386">
    <property type="term" value="F:helicase activity"/>
    <property type="evidence" value="ECO:0007669"/>
    <property type="project" value="UniProtKB-KW"/>
</dbReference>
<dbReference type="FunFam" id="3.40.50.300:FF:000326">
    <property type="entry name" value="P-loop containing nucleoside triphosphate hydrolase"/>
    <property type="match status" value="1"/>
</dbReference>
<dbReference type="InterPro" id="IPR047187">
    <property type="entry name" value="SF1_C_Upf1"/>
</dbReference>
<evidence type="ECO:0000313" key="9">
    <source>
        <dbReference type="EMBL" id="GKV00267.1"/>
    </source>
</evidence>
<dbReference type="Pfam" id="PF13086">
    <property type="entry name" value="AAA_11"/>
    <property type="match status" value="1"/>
</dbReference>
<dbReference type="InterPro" id="IPR027417">
    <property type="entry name" value="P-loop_NTPase"/>
</dbReference>
<evidence type="ECO:0000256" key="1">
    <source>
        <dbReference type="ARBA" id="ARBA00022741"/>
    </source>
</evidence>
<keyword evidence="3" id="KW-0347">Helicase</keyword>
<sequence>MSLQWVPVRSSDRPYSAAPKGKVDEDEAPAKKKHEIAGRGLIDLVFSWTIEDIRNNHLYKGQVNEIPDRFNLTKDYLKSFVLPLIEETHADLLSSLTSVSGAPSFEIRSINISKHHEYPKNLAYELVLGMRCFEDNKAIYEPEPGDLIALTDVMPKCIADLDRPNSPYLIAYVTGVDRYNPNHLSILSSRPIMIEENTQKNMKANRFVVFLTNMTTNIRIWRALNSHPEGKNMSLIKKVLQMHPPDAETTCLCEETHGADLYDLRTVIKSFSLNDSQEAAVLSCMGTSKCYHQNTVKLVWGPPGTGKTKTVGLLLYALLRMKCRTVTCAPTNTAVLQVTSRLMSFLTASAEYGTYGLGDIVLFGNRKRMQMDDHDDLLDIFLDYRAEMLFQCLCQWNGTLRSIIEFLEDPMRQYHLYLQSNKRSNSKEDRCQENDHKIEDRVMSSNQEKEEKNYGQNFGGKNTKKVWRKLVDQALKENKTNVKQVASRKGKHLKHKKKEALDDTSQEEQDAEDEDTLTLTLIEFVKKSFDSISQRLKFCIVNLFTHLPTLYISLDEVKKMRQAFDLLLLLDTSLNGLHKKFSKSEDQHRVHDSIKWSSRRKDCLQILKSLPQSFLVPDFKDTNEVKYFCLDSACLLFCTSSGSSKLHVAGEFDLLVIDEAAQLKECESTIPLQLPGLRHAILVGDELQLPAMVKSKISEKAGFGRSLFERLVCLGQKKHLLNIQYRMHPSISSFPNKEFYNKQILDAPTVKDSSYAKRFLHRNMYGSYSFINIACGKEQLDIVHSRKNMVEVAVVCEIVANLFKEFTRKKEKFSVGVISPYKAQVYAIEEKLGKKYARGAETDFSVRVRSIDGFQGDEEDLIIISTVRCNGNGSVGFLSNLQRTNVALTRARHCLWILGNEATLLNSHSVWEKVINDAKKRRCFYNADEDKSLAQAMTIALIELRQFDILINMDSLLFKNTRWKVCFSNGFWESVATIKNTEILRQLLTLLEKLSSGWRLMPNKKTCCYVLDSSSAFLEIYPVNDLLNLLWTVDIIEENSHYIQVLKVWNILPLPEVPKLAEHLDSLFENYAVDKINCCKERCLERSLVVPIRWPVNFGSATQSTGCEADSAQSLSKTFASLRITDESGASASTSKKKLKGKKKIR</sequence>
<dbReference type="EMBL" id="BPVZ01000015">
    <property type="protein sequence ID" value="GKV00267.1"/>
    <property type="molecule type" value="Genomic_DNA"/>
</dbReference>
<evidence type="ECO:0000256" key="2">
    <source>
        <dbReference type="ARBA" id="ARBA00022801"/>
    </source>
</evidence>
<dbReference type="InterPro" id="IPR041677">
    <property type="entry name" value="DNA2/NAM7_AAA_11"/>
</dbReference>
<gene>
    <name evidence="9" type="ORF">SLEP1_g12986</name>
</gene>
<dbReference type="Gene3D" id="3.40.50.300">
    <property type="entry name" value="P-loop containing nucleotide triphosphate hydrolases"/>
    <property type="match status" value="2"/>
</dbReference>
<feature type="compositionally biased region" description="Basic residues" evidence="5">
    <location>
        <begin position="486"/>
        <end position="498"/>
    </location>
</feature>
<feature type="domain" description="DUF6469" evidence="8">
    <location>
        <begin position="133"/>
        <end position="225"/>
    </location>
</feature>
<dbReference type="InterPro" id="IPR045529">
    <property type="entry name" value="DUF6469"/>
</dbReference>
<dbReference type="PANTHER" id="PTHR10887:SF522">
    <property type="entry name" value="P-LOOP CONTAINING NUCLEOSIDE TRIPHOSPHATE HYDROLASES SUPERFAMILY PROTEIN"/>
    <property type="match status" value="1"/>
</dbReference>
<dbReference type="GO" id="GO:0016787">
    <property type="term" value="F:hydrolase activity"/>
    <property type="evidence" value="ECO:0007669"/>
    <property type="project" value="UniProtKB-KW"/>
</dbReference>
<dbReference type="InterPro" id="IPR045055">
    <property type="entry name" value="DNA2/NAM7-like"/>
</dbReference>
<protein>
    <recommendedName>
        <fullName evidence="11">P-loop containing nucleoside triphosphate hydrolases superfamily protein</fullName>
    </recommendedName>
</protein>
<comment type="caution">
    <text evidence="9">The sequence shown here is derived from an EMBL/GenBank/DDBJ whole genome shotgun (WGS) entry which is preliminary data.</text>
</comment>
<dbReference type="AlphaFoldDB" id="A0AAV5ING5"/>
<dbReference type="GO" id="GO:0005524">
    <property type="term" value="F:ATP binding"/>
    <property type="evidence" value="ECO:0007669"/>
    <property type="project" value="UniProtKB-KW"/>
</dbReference>
<dbReference type="Pfam" id="PF20073">
    <property type="entry name" value="DUF6469"/>
    <property type="match status" value="1"/>
</dbReference>
<keyword evidence="2" id="KW-0378">Hydrolase</keyword>
<evidence type="ECO:0000259" key="7">
    <source>
        <dbReference type="Pfam" id="PF13087"/>
    </source>
</evidence>
<keyword evidence="10" id="KW-1185">Reference proteome</keyword>
<accession>A0AAV5ING5</accession>
<feature type="region of interest" description="Disordered" evidence="5">
    <location>
        <begin position="1"/>
        <end position="31"/>
    </location>
</feature>
<feature type="domain" description="DNA2/NAM7 helicase-like C-terminal" evidence="7">
    <location>
        <begin position="704"/>
        <end position="901"/>
    </location>
</feature>
<evidence type="ECO:0008006" key="11">
    <source>
        <dbReference type="Google" id="ProtNLM"/>
    </source>
</evidence>
<proteinExistence type="predicted"/>
<dbReference type="Pfam" id="PF13087">
    <property type="entry name" value="AAA_12"/>
    <property type="match status" value="1"/>
</dbReference>
<dbReference type="CDD" id="cd18808">
    <property type="entry name" value="SF1_C_Upf1"/>
    <property type="match status" value="1"/>
</dbReference>
<evidence type="ECO:0000256" key="4">
    <source>
        <dbReference type="ARBA" id="ARBA00022840"/>
    </source>
</evidence>
<feature type="domain" description="DNA2/NAM7 helicase helicase" evidence="6">
    <location>
        <begin position="273"/>
        <end position="696"/>
    </location>
</feature>
<dbReference type="PANTHER" id="PTHR10887">
    <property type="entry name" value="DNA2/NAM7 HELICASE FAMILY"/>
    <property type="match status" value="1"/>
</dbReference>
<reference evidence="9 10" key="1">
    <citation type="journal article" date="2021" name="Commun. Biol.">
        <title>The genome of Shorea leprosula (Dipterocarpaceae) highlights the ecological relevance of drought in aseasonal tropical rainforests.</title>
        <authorList>
            <person name="Ng K.K.S."/>
            <person name="Kobayashi M.J."/>
            <person name="Fawcett J.A."/>
            <person name="Hatakeyama M."/>
            <person name="Paape T."/>
            <person name="Ng C.H."/>
            <person name="Ang C.C."/>
            <person name="Tnah L.H."/>
            <person name="Lee C.T."/>
            <person name="Nishiyama T."/>
            <person name="Sese J."/>
            <person name="O'Brien M.J."/>
            <person name="Copetti D."/>
            <person name="Mohd Noor M.I."/>
            <person name="Ong R.C."/>
            <person name="Putra M."/>
            <person name="Sireger I.Z."/>
            <person name="Indrioko S."/>
            <person name="Kosugi Y."/>
            <person name="Izuno A."/>
            <person name="Isagi Y."/>
            <person name="Lee S.L."/>
            <person name="Shimizu K.K."/>
        </authorList>
    </citation>
    <scope>NUCLEOTIDE SEQUENCE [LARGE SCALE GENOMIC DNA]</scope>
    <source>
        <strain evidence="9">214</strain>
    </source>
</reference>
<feature type="region of interest" description="Disordered" evidence="5">
    <location>
        <begin position="1127"/>
        <end position="1146"/>
    </location>
</feature>
<feature type="compositionally biased region" description="Basic and acidic residues" evidence="5">
    <location>
        <begin position="425"/>
        <end position="453"/>
    </location>
</feature>
<dbReference type="GO" id="GO:0005694">
    <property type="term" value="C:chromosome"/>
    <property type="evidence" value="ECO:0007669"/>
    <property type="project" value="UniProtKB-ARBA"/>
</dbReference>
<evidence type="ECO:0000313" key="10">
    <source>
        <dbReference type="Proteomes" id="UP001054252"/>
    </source>
</evidence>
<evidence type="ECO:0000256" key="3">
    <source>
        <dbReference type="ARBA" id="ARBA00022806"/>
    </source>
</evidence>
<feature type="compositionally biased region" description="Basic residues" evidence="5">
    <location>
        <begin position="1135"/>
        <end position="1146"/>
    </location>
</feature>
<keyword evidence="1" id="KW-0547">Nucleotide-binding</keyword>
<dbReference type="InterPro" id="IPR041679">
    <property type="entry name" value="DNA2/NAM7-like_C"/>
</dbReference>
<feature type="region of interest" description="Disordered" evidence="5">
    <location>
        <begin position="423"/>
        <end position="461"/>
    </location>
</feature>
<organism evidence="9 10">
    <name type="scientific">Rubroshorea leprosula</name>
    <dbReference type="NCBI Taxonomy" id="152421"/>
    <lineage>
        <taxon>Eukaryota</taxon>
        <taxon>Viridiplantae</taxon>
        <taxon>Streptophyta</taxon>
        <taxon>Embryophyta</taxon>
        <taxon>Tracheophyta</taxon>
        <taxon>Spermatophyta</taxon>
        <taxon>Magnoliopsida</taxon>
        <taxon>eudicotyledons</taxon>
        <taxon>Gunneridae</taxon>
        <taxon>Pentapetalae</taxon>
        <taxon>rosids</taxon>
        <taxon>malvids</taxon>
        <taxon>Malvales</taxon>
        <taxon>Dipterocarpaceae</taxon>
        <taxon>Rubroshorea</taxon>
    </lineage>
</organism>
<evidence type="ECO:0000259" key="8">
    <source>
        <dbReference type="Pfam" id="PF20073"/>
    </source>
</evidence>
<keyword evidence="4" id="KW-0067">ATP-binding</keyword>
<name>A0AAV5ING5_9ROSI</name>